<dbReference type="GO" id="GO:0009733">
    <property type="term" value="P:response to auxin"/>
    <property type="evidence" value="ECO:0007669"/>
    <property type="project" value="InterPro"/>
</dbReference>
<dbReference type="PANTHER" id="PTHR31374:SF143">
    <property type="entry name" value="AUXIN-RESPONSIVE PROTEIN SAUR36-LIKE"/>
    <property type="match status" value="1"/>
</dbReference>
<comment type="similarity">
    <text evidence="1">Belongs to the ARG7 family.</text>
</comment>
<dbReference type="PANTHER" id="PTHR31374">
    <property type="entry name" value="AUXIN-INDUCED PROTEIN-LIKE-RELATED"/>
    <property type="match status" value="1"/>
</dbReference>
<protein>
    <submittedName>
        <fullName evidence="2">Uncharacterized protein</fullName>
    </submittedName>
</protein>
<dbReference type="EnsemblPlants" id="AUR62004177-RA">
    <property type="protein sequence ID" value="AUR62004177-RA:cds"/>
    <property type="gene ID" value="AUR62004177"/>
</dbReference>
<reference evidence="2" key="2">
    <citation type="submission" date="2021-03" db="UniProtKB">
        <authorList>
            <consortium name="EnsemblPlants"/>
        </authorList>
    </citation>
    <scope>IDENTIFICATION</scope>
</reference>
<name>A0A803KYR8_CHEQI</name>
<evidence type="ECO:0000313" key="3">
    <source>
        <dbReference type="Proteomes" id="UP000596660"/>
    </source>
</evidence>
<dbReference type="Proteomes" id="UP000596660">
    <property type="component" value="Unplaced"/>
</dbReference>
<reference evidence="2" key="1">
    <citation type="journal article" date="2017" name="Nature">
        <title>The genome of Chenopodium quinoa.</title>
        <authorList>
            <person name="Jarvis D.E."/>
            <person name="Ho Y.S."/>
            <person name="Lightfoot D.J."/>
            <person name="Schmoeckel S.M."/>
            <person name="Li B."/>
            <person name="Borm T.J.A."/>
            <person name="Ohyanagi H."/>
            <person name="Mineta K."/>
            <person name="Michell C.T."/>
            <person name="Saber N."/>
            <person name="Kharbatia N.M."/>
            <person name="Rupper R.R."/>
            <person name="Sharp A.R."/>
            <person name="Dally N."/>
            <person name="Boughton B.A."/>
            <person name="Woo Y.H."/>
            <person name="Gao G."/>
            <person name="Schijlen E.G.W.M."/>
            <person name="Guo X."/>
            <person name="Momin A.A."/>
            <person name="Negrao S."/>
            <person name="Al-Babili S."/>
            <person name="Gehring C."/>
            <person name="Roessner U."/>
            <person name="Jung C."/>
            <person name="Murphy K."/>
            <person name="Arold S.T."/>
            <person name="Gojobori T."/>
            <person name="van der Linden C.G."/>
            <person name="van Loo E.N."/>
            <person name="Jellen E.N."/>
            <person name="Maughan P.J."/>
            <person name="Tester M."/>
        </authorList>
    </citation>
    <scope>NUCLEOTIDE SEQUENCE [LARGE SCALE GENOMIC DNA]</scope>
    <source>
        <strain evidence="2">cv. PI 614886</strain>
    </source>
</reference>
<dbReference type="InterPro" id="IPR003676">
    <property type="entry name" value="SAUR_fam"/>
</dbReference>
<dbReference type="Pfam" id="PF02519">
    <property type="entry name" value="Auxin_inducible"/>
    <property type="match status" value="1"/>
</dbReference>
<dbReference type="AlphaFoldDB" id="A0A803KYR8"/>
<dbReference type="Gramene" id="AUR62004177-RA">
    <property type="protein sequence ID" value="AUR62004177-RA:cds"/>
    <property type="gene ID" value="AUR62004177"/>
</dbReference>
<proteinExistence type="inferred from homology"/>
<accession>A0A803KYR8</accession>
<evidence type="ECO:0000313" key="2">
    <source>
        <dbReference type="EnsemblPlants" id="AUR62004177-RA:cds"/>
    </source>
</evidence>
<sequence length="157" mass="17697">MNVSYLALRRPSPPRQRGFRIRLKQRAARLFHRVTGRVTRAFVRCCSKLRRTFLKFGPGSGYVRVNEENRARRAPKGHLTVYVGGAAEAKRVVVPVIYINHPLFKSLLEEAQEKYGFDHPGGITIPCPVSEFEMVKSRIAAGRAQNGPLPWLGSSHC</sequence>
<organism evidence="2 3">
    <name type="scientific">Chenopodium quinoa</name>
    <name type="common">Quinoa</name>
    <dbReference type="NCBI Taxonomy" id="63459"/>
    <lineage>
        <taxon>Eukaryota</taxon>
        <taxon>Viridiplantae</taxon>
        <taxon>Streptophyta</taxon>
        <taxon>Embryophyta</taxon>
        <taxon>Tracheophyta</taxon>
        <taxon>Spermatophyta</taxon>
        <taxon>Magnoliopsida</taxon>
        <taxon>eudicotyledons</taxon>
        <taxon>Gunneridae</taxon>
        <taxon>Pentapetalae</taxon>
        <taxon>Caryophyllales</taxon>
        <taxon>Chenopodiaceae</taxon>
        <taxon>Chenopodioideae</taxon>
        <taxon>Atripliceae</taxon>
        <taxon>Chenopodium</taxon>
    </lineage>
</organism>
<evidence type="ECO:0000256" key="1">
    <source>
        <dbReference type="ARBA" id="ARBA00006974"/>
    </source>
</evidence>
<keyword evidence="3" id="KW-1185">Reference proteome</keyword>